<protein>
    <submittedName>
        <fullName evidence="3">Uncharacterized protein DUF397</fullName>
    </submittedName>
</protein>
<dbReference type="EMBL" id="SLXQ01000014">
    <property type="protein sequence ID" value="TCP46302.1"/>
    <property type="molecule type" value="Genomic_DNA"/>
</dbReference>
<dbReference type="RefSeq" id="WP_132879744.1">
    <property type="nucleotide sequence ID" value="NZ_SLXQ01000014.1"/>
</dbReference>
<dbReference type="Pfam" id="PF04149">
    <property type="entry name" value="DUF397"/>
    <property type="match status" value="1"/>
</dbReference>
<dbReference type="Proteomes" id="UP000294911">
    <property type="component" value="Unassembled WGS sequence"/>
</dbReference>
<keyword evidence="4" id="KW-1185">Reference proteome</keyword>
<evidence type="ECO:0000313" key="3">
    <source>
        <dbReference type="EMBL" id="TCP46302.1"/>
    </source>
</evidence>
<gene>
    <name evidence="3" type="ORF">EV191_11499</name>
</gene>
<sequence>MATVSWASLGWRKSSYSGGGSNGSCVEMAFAGDLVAVRDSKSSAAGALLVSASGWRGFLAGLENRVVGLGDGP</sequence>
<evidence type="ECO:0000313" key="4">
    <source>
        <dbReference type="Proteomes" id="UP000294911"/>
    </source>
</evidence>
<evidence type="ECO:0000259" key="2">
    <source>
        <dbReference type="Pfam" id="PF04149"/>
    </source>
</evidence>
<dbReference type="InterPro" id="IPR007278">
    <property type="entry name" value="DUF397"/>
</dbReference>
<proteinExistence type="predicted"/>
<feature type="region of interest" description="Disordered" evidence="1">
    <location>
        <begin position="1"/>
        <end position="21"/>
    </location>
</feature>
<comment type="caution">
    <text evidence="3">The sequence shown here is derived from an EMBL/GenBank/DDBJ whole genome shotgun (WGS) entry which is preliminary data.</text>
</comment>
<dbReference type="AlphaFoldDB" id="A0A4R2QBE7"/>
<organism evidence="3 4">
    <name type="scientific">Tamaricihabitans halophyticus</name>
    <dbReference type="NCBI Taxonomy" id="1262583"/>
    <lineage>
        <taxon>Bacteria</taxon>
        <taxon>Bacillati</taxon>
        <taxon>Actinomycetota</taxon>
        <taxon>Actinomycetes</taxon>
        <taxon>Pseudonocardiales</taxon>
        <taxon>Pseudonocardiaceae</taxon>
        <taxon>Tamaricihabitans</taxon>
    </lineage>
</organism>
<feature type="domain" description="DUF397" evidence="2">
    <location>
        <begin position="10"/>
        <end position="62"/>
    </location>
</feature>
<accession>A0A4R2QBE7</accession>
<evidence type="ECO:0000256" key="1">
    <source>
        <dbReference type="SAM" id="MobiDB-lite"/>
    </source>
</evidence>
<reference evidence="3 4" key="1">
    <citation type="submission" date="2019-03" db="EMBL/GenBank/DDBJ databases">
        <title>Genomic Encyclopedia of Type Strains, Phase IV (KMG-IV): sequencing the most valuable type-strain genomes for metagenomic binning, comparative biology and taxonomic classification.</title>
        <authorList>
            <person name="Goeker M."/>
        </authorList>
    </citation>
    <scope>NUCLEOTIDE SEQUENCE [LARGE SCALE GENOMIC DNA]</scope>
    <source>
        <strain evidence="3 4">DSM 45765</strain>
    </source>
</reference>
<name>A0A4R2QBE7_9PSEU</name>